<dbReference type="RefSeq" id="WP_144908750.1">
    <property type="nucleotide sequence ID" value="NZ_VLLI01000001.1"/>
</dbReference>
<dbReference type="Gene3D" id="3.40.30.10">
    <property type="entry name" value="Glutaredoxin"/>
    <property type="match status" value="1"/>
</dbReference>
<dbReference type="SMART" id="SM01248">
    <property type="entry name" value="KaiB"/>
    <property type="match status" value="1"/>
</dbReference>
<evidence type="ECO:0000313" key="2">
    <source>
        <dbReference type="EMBL" id="TWJ04488.1"/>
    </source>
</evidence>
<sequence>MIEQHRVTEENNLVSEDIYRLRLFVTGATPNSSRAISNLKDICETYLKGRYELEIIDVYQQPLIVENEQIIALPVLIKKFPFPERRLIGDMSDLNKVLKGLSIAANT</sequence>
<dbReference type="OrthoDB" id="5458519at2"/>
<organism evidence="2 3">
    <name type="scientific">Mucilaginibacter frigoritolerans</name>
    <dbReference type="NCBI Taxonomy" id="652788"/>
    <lineage>
        <taxon>Bacteria</taxon>
        <taxon>Pseudomonadati</taxon>
        <taxon>Bacteroidota</taxon>
        <taxon>Sphingobacteriia</taxon>
        <taxon>Sphingobacteriales</taxon>
        <taxon>Sphingobacteriaceae</taxon>
        <taxon>Mucilaginibacter</taxon>
    </lineage>
</organism>
<dbReference type="GO" id="GO:0048511">
    <property type="term" value="P:rhythmic process"/>
    <property type="evidence" value="ECO:0007669"/>
    <property type="project" value="InterPro"/>
</dbReference>
<accession>A0A562UFB6</accession>
<dbReference type="AlphaFoldDB" id="A0A562UFB6"/>
<gene>
    <name evidence="2" type="ORF">JN11_00197</name>
</gene>
<dbReference type="CDD" id="cd02978">
    <property type="entry name" value="KaiB_like"/>
    <property type="match status" value="1"/>
</dbReference>
<dbReference type="PANTHER" id="PTHR41709">
    <property type="entry name" value="KAIB-LIKE PROTEIN 1"/>
    <property type="match status" value="1"/>
</dbReference>
<protein>
    <submittedName>
        <fullName evidence="2">Circadian clock protein KaiB</fullName>
    </submittedName>
</protein>
<dbReference type="Proteomes" id="UP000317010">
    <property type="component" value="Unassembled WGS sequence"/>
</dbReference>
<dbReference type="EMBL" id="VLLI01000001">
    <property type="protein sequence ID" value="TWJ04488.1"/>
    <property type="molecule type" value="Genomic_DNA"/>
</dbReference>
<feature type="domain" description="KaiB" evidence="1">
    <location>
        <begin position="22"/>
        <end position="103"/>
    </location>
</feature>
<comment type="caution">
    <text evidence="2">The sequence shown here is derived from an EMBL/GenBank/DDBJ whole genome shotgun (WGS) entry which is preliminary data.</text>
</comment>
<keyword evidence="3" id="KW-1185">Reference proteome</keyword>
<evidence type="ECO:0000259" key="1">
    <source>
        <dbReference type="SMART" id="SM01248"/>
    </source>
</evidence>
<dbReference type="InterPro" id="IPR036249">
    <property type="entry name" value="Thioredoxin-like_sf"/>
</dbReference>
<dbReference type="InterPro" id="IPR011649">
    <property type="entry name" value="KaiB_domain"/>
</dbReference>
<dbReference type="InterPro" id="IPR039022">
    <property type="entry name" value="KaiB-like"/>
</dbReference>
<proteinExistence type="predicted"/>
<reference evidence="2 3" key="1">
    <citation type="submission" date="2019-07" db="EMBL/GenBank/DDBJ databases">
        <title>Genomic Encyclopedia of Archaeal and Bacterial Type Strains, Phase II (KMG-II): from individual species to whole genera.</title>
        <authorList>
            <person name="Goeker M."/>
        </authorList>
    </citation>
    <scope>NUCLEOTIDE SEQUENCE [LARGE SCALE GENOMIC DNA]</scope>
    <source>
        <strain evidence="2 3">ATCC BAA-1854</strain>
    </source>
</reference>
<name>A0A562UFB6_9SPHI</name>
<dbReference type="PANTHER" id="PTHR41709:SF2">
    <property type="entry name" value="CIRCADIAN CLOCK PROTEIN KAIB2"/>
    <property type="match status" value="1"/>
</dbReference>
<dbReference type="SUPFAM" id="SSF52833">
    <property type="entry name" value="Thioredoxin-like"/>
    <property type="match status" value="1"/>
</dbReference>
<evidence type="ECO:0000313" key="3">
    <source>
        <dbReference type="Proteomes" id="UP000317010"/>
    </source>
</evidence>
<dbReference type="Pfam" id="PF07689">
    <property type="entry name" value="KaiB"/>
    <property type="match status" value="1"/>
</dbReference>